<dbReference type="InterPro" id="IPR025388">
    <property type="entry name" value="Alginate_export_dom"/>
</dbReference>
<sequence>MKNSKDPSLKLVKLQAAARVQVITAGVAILLSIAPIAAQTPDPQPPGAVSDPARPALNPFPAEQDWSFLARPAQHPDFFDPAKYIRLSGDPQTYISLGLEYRTEYEYYDNWMLGAGPQDHNGYVLSRVMPHFDLHAGLDFRLFSEWQFDYAAGRMGGPRPGVDEDAGDIHQAFVDIGPHVSRERGSSLRLGRQEVVLGSGRLFDNNEGPNVKLSFDGARWITQSEHLRWDVFALKPVEDNIGFFDDAPNAQQTTWGSYVTVPAPILSRGMLDLYYIVLATKNATYNRGSATELRHTVGARAFRQPSKGLDYNWEANYQWGSFGRDSIAAWSASTETGYTFDQARFQPHPLLRADVYSGDRSENGTTLGTFNSLFPRGAYFTPKVVPILGPQNLMDVHPMLQFHLRQNVTGSIAWEWYWRESIHDGVYAFGSGALMNPAHISTAKYLGDQGDMEIRWSPAPHVIAAFNLVGLQPGGFLNHAVNNHPPIAANAGLTFRF</sequence>
<dbReference type="Pfam" id="PF13372">
    <property type="entry name" value="Alginate_exp"/>
    <property type="match status" value="1"/>
</dbReference>
<dbReference type="Proteomes" id="UP000538666">
    <property type="component" value="Unassembled WGS sequence"/>
</dbReference>
<dbReference type="Gene3D" id="2.40.160.100">
    <property type="match status" value="1"/>
</dbReference>
<accession>A0A841KA08</accession>
<dbReference type="RefSeq" id="WP_050059863.1">
    <property type="nucleotide sequence ID" value="NZ_JACHEK010000015.1"/>
</dbReference>
<dbReference type="AlphaFoldDB" id="A0A841KA08"/>
<dbReference type="EMBL" id="JACHEK010000015">
    <property type="protein sequence ID" value="MBB6147398.1"/>
    <property type="molecule type" value="Genomic_DNA"/>
</dbReference>
<dbReference type="OrthoDB" id="9764666at2"/>
<evidence type="ECO:0000313" key="2">
    <source>
        <dbReference type="EMBL" id="MBB6147398.1"/>
    </source>
</evidence>
<feature type="domain" description="Alginate export" evidence="1">
    <location>
        <begin position="94"/>
        <end position="482"/>
    </location>
</feature>
<reference evidence="2 3" key="1">
    <citation type="submission" date="2020-08" db="EMBL/GenBank/DDBJ databases">
        <title>Genomic Encyclopedia of Type Strains, Phase IV (KMG-IV): sequencing the most valuable type-strain genomes for metagenomic binning, comparative biology and taxonomic classification.</title>
        <authorList>
            <person name="Goeker M."/>
        </authorList>
    </citation>
    <scope>NUCLEOTIDE SEQUENCE [LARGE SCALE GENOMIC DNA]</scope>
    <source>
        <strain evidence="2 3">DSM 103733</strain>
    </source>
</reference>
<evidence type="ECO:0000259" key="1">
    <source>
        <dbReference type="Pfam" id="PF13372"/>
    </source>
</evidence>
<comment type="caution">
    <text evidence="2">The sequence shown here is derived from an EMBL/GenBank/DDBJ whole genome shotgun (WGS) entry which is preliminary data.</text>
</comment>
<organism evidence="2 3">
    <name type="scientific">Silvibacterium bohemicum</name>
    <dbReference type="NCBI Taxonomy" id="1577686"/>
    <lineage>
        <taxon>Bacteria</taxon>
        <taxon>Pseudomonadati</taxon>
        <taxon>Acidobacteriota</taxon>
        <taxon>Terriglobia</taxon>
        <taxon>Terriglobales</taxon>
        <taxon>Acidobacteriaceae</taxon>
        <taxon>Silvibacterium</taxon>
    </lineage>
</organism>
<dbReference type="InterPro" id="IPR053728">
    <property type="entry name" value="Alginate_Permeability_Chnl"/>
</dbReference>
<proteinExistence type="predicted"/>
<gene>
    <name evidence="2" type="ORF">HNQ77_005394</name>
</gene>
<name>A0A841KA08_9BACT</name>
<evidence type="ECO:0000313" key="3">
    <source>
        <dbReference type="Proteomes" id="UP000538666"/>
    </source>
</evidence>
<protein>
    <recommendedName>
        <fullName evidence="1">Alginate export domain-containing protein</fullName>
    </recommendedName>
</protein>
<keyword evidence="3" id="KW-1185">Reference proteome</keyword>